<sequence>MLKKRKPFFQTACHPDNAISIPAKMSVQKGAGCFLGFGKQPARSPAHAMF</sequence>
<dbReference type="Proteomes" id="UP000004088">
    <property type="component" value="Unassembled WGS sequence"/>
</dbReference>
<dbReference type="STRING" id="888741.HMPREF9098_2041"/>
<evidence type="ECO:0000313" key="1">
    <source>
        <dbReference type="EMBL" id="EGC16447.1"/>
    </source>
</evidence>
<dbReference type="AlphaFoldDB" id="F0F1Q6"/>
<dbReference type="HOGENOM" id="CLU_3118756_0_0_4"/>
<organism evidence="1 2">
    <name type="scientific">Kingella denitrificans ATCC 33394</name>
    <dbReference type="NCBI Taxonomy" id="888741"/>
    <lineage>
        <taxon>Bacteria</taxon>
        <taxon>Pseudomonadati</taxon>
        <taxon>Pseudomonadota</taxon>
        <taxon>Betaproteobacteria</taxon>
        <taxon>Neisseriales</taxon>
        <taxon>Neisseriaceae</taxon>
        <taxon>Kingella</taxon>
    </lineage>
</organism>
<reference evidence="1 2" key="1">
    <citation type="submission" date="2011-01" db="EMBL/GenBank/DDBJ databases">
        <authorList>
            <person name="Muzny D."/>
            <person name="Qin X."/>
            <person name="Deng J."/>
            <person name="Jiang H."/>
            <person name="Liu Y."/>
            <person name="Qu J."/>
            <person name="Song X.-Z."/>
            <person name="Zhang L."/>
            <person name="Thornton R."/>
            <person name="Coyle M."/>
            <person name="Francisco L."/>
            <person name="Jackson L."/>
            <person name="Javaid M."/>
            <person name="Korchina V."/>
            <person name="Kovar C."/>
            <person name="Mata R."/>
            <person name="Mathew T."/>
            <person name="Ngo R."/>
            <person name="Nguyen L."/>
            <person name="Nguyen N."/>
            <person name="Okwuonu G."/>
            <person name="Ongeri F."/>
            <person name="Pham C."/>
            <person name="Simmons D."/>
            <person name="Wilczek-Boney K."/>
            <person name="Hale W."/>
            <person name="Jakkamsetti A."/>
            <person name="Pham P."/>
            <person name="Ruth R."/>
            <person name="San Lucas F."/>
            <person name="Warren J."/>
            <person name="Zhang J."/>
            <person name="Zhao Z."/>
            <person name="Zhou C."/>
            <person name="Zhu D."/>
            <person name="Lee S."/>
            <person name="Bess C."/>
            <person name="Blankenburg K."/>
            <person name="Forbes L."/>
            <person name="Fu Q."/>
            <person name="Gubbala S."/>
            <person name="Hirani K."/>
            <person name="Jayaseelan J.C."/>
            <person name="Lara F."/>
            <person name="Munidasa M."/>
            <person name="Palculict T."/>
            <person name="Patil S."/>
            <person name="Pu L.-L."/>
            <person name="Saada N."/>
            <person name="Tang L."/>
            <person name="Weissenberger G."/>
            <person name="Zhu Y."/>
            <person name="Hemphill L."/>
            <person name="Shang Y."/>
            <person name="Youmans B."/>
            <person name="Ayvaz T."/>
            <person name="Ross M."/>
            <person name="Santibanez J."/>
            <person name="Aqrawi P."/>
            <person name="Gross S."/>
            <person name="Joshi V."/>
            <person name="Fowler G."/>
            <person name="Nazareth L."/>
            <person name="Reid J."/>
            <person name="Worley K."/>
            <person name="Petrosino J."/>
            <person name="Highlander S."/>
            <person name="Gibbs R."/>
        </authorList>
    </citation>
    <scope>NUCLEOTIDE SEQUENCE [LARGE SCALE GENOMIC DNA]</scope>
    <source>
        <strain evidence="1 2">ATCC 33394</strain>
    </source>
</reference>
<gene>
    <name evidence="1" type="ORF">HMPREF9098_2041</name>
</gene>
<name>F0F1Q6_9NEIS</name>
<accession>F0F1Q6</accession>
<dbReference type="EMBL" id="AEWV01000041">
    <property type="protein sequence ID" value="EGC16447.1"/>
    <property type="molecule type" value="Genomic_DNA"/>
</dbReference>
<evidence type="ECO:0000313" key="2">
    <source>
        <dbReference type="Proteomes" id="UP000004088"/>
    </source>
</evidence>
<keyword evidence="2" id="KW-1185">Reference proteome</keyword>
<protein>
    <submittedName>
        <fullName evidence="1">Uncharacterized protein</fullName>
    </submittedName>
</protein>
<comment type="caution">
    <text evidence="1">The sequence shown here is derived from an EMBL/GenBank/DDBJ whole genome shotgun (WGS) entry which is preliminary data.</text>
</comment>
<proteinExistence type="predicted"/>